<proteinExistence type="predicted"/>
<organism evidence="2 3">
    <name type="scientific">Anaeromicropila herbilytica</name>
    <dbReference type="NCBI Taxonomy" id="2785025"/>
    <lineage>
        <taxon>Bacteria</taxon>
        <taxon>Bacillati</taxon>
        <taxon>Bacillota</taxon>
        <taxon>Clostridia</taxon>
        <taxon>Lachnospirales</taxon>
        <taxon>Lachnospiraceae</taxon>
        <taxon>Anaeromicropila</taxon>
    </lineage>
</organism>
<evidence type="ECO:0000313" key="2">
    <source>
        <dbReference type="EMBL" id="BCN31008.1"/>
    </source>
</evidence>
<feature type="domain" description="N-acetyltransferase" evidence="1">
    <location>
        <begin position="1"/>
        <end position="78"/>
    </location>
</feature>
<accession>A0A7R7ICQ7</accession>
<protein>
    <recommendedName>
        <fullName evidence="1">N-acetyltransferase domain-containing protein</fullName>
    </recommendedName>
</protein>
<reference evidence="2 3" key="1">
    <citation type="submission" date="2020-11" db="EMBL/GenBank/DDBJ databases">
        <title>Draft genome sequencing of a Lachnospiraceae strain isolated from anoxic soil subjected to BSD treatment.</title>
        <authorList>
            <person name="Uek A."/>
            <person name="Tonouchi A."/>
        </authorList>
    </citation>
    <scope>NUCLEOTIDE SEQUENCE [LARGE SCALE GENOMIC DNA]</scope>
    <source>
        <strain evidence="2 3">TB5</strain>
    </source>
</reference>
<gene>
    <name evidence="2" type="ORF">bsdtb5_23030</name>
</gene>
<dbReference type="InterPro" id="IPR000182">
    <property type="entry name" value="GNAT_dom"/>
</dbReference>
<dbReference type="KEGG" id="ahb:bsdtb5_23030"/>
<dbReference type="InterPro" id="IPR016181">
    <property type="entry name" value="Acyl_CoA_acyltransferase"/>
</dbReference>
<sequence>MDFKEIWVDEFSVHPDYQRMNIGSNLLTYVRDELGNESEKVSGIALTTERGKPSVLFYEKNGIHVEENVIFMSGRIEV</sequence>
<name>A0A7R7ICQ7_9FIRM</name>
<dbReference type="Gene3D" id="3.40.630.30">
    <property type="match status" value="1"/>
</dbReference>
<keyword evidence="3" id="KW-1185">Reference proteome</keyword>
<dbReference type="GO" id="GO:0016747">
    <property type="term" value="F:acyltransferase activity, transferring groups other than amino-acyl groups"/>
    <property type="evidence" value="ECO:0007669"/>
    <property type="project" value="InterPro"/>
</dbReference>
<dbReference type="Pfam" id="PF13508">
    <property type="entry name" value="Acetyltransf_7"/>
    <property type="match status" value="1"/>
</dbReference>
<dbReference type="AlphaFoldDB" id="A0A7R7ICQ7"/>
<dbReference type="EMBL" id="AP024169">
    <property type="protein sequence ID" value="BCN31008.1"/>
    <property type="molecule type" value="Genomic_DNA"/>
</dbReference>
<dbReference type="SUPFAM" id="SSF55729">
    <property type="entry name" value="Acyl-CoA N-acyltransferases (Nat)"/>
    <property type="match status" value="1"/>
</dbReference>
<evidence type="ECO:0000313" key="3">
    <source>
        <dbReference type="Proteomes" id="UP000595897"/>
    </source>
</evidence>
<dbReference type="Proteomes" id="UP000595897">
    <property type="component" value="Chromosome"/>
</dbReference>
<evidence type="ECO:0000259" key="1">
    <source>
        <dbReference type="PROSITE" id="PS51186"/>
    </source>
</evidence>
<dbReference type="PROSITE" id="PS51186">
    <property type="entry name" value="GNAT"/>
    <property type="match status" value="1"/>
</dbReference>
<dbReference type="CDD" id="cd04301">
    <property type="entry name" value="NAT_SF"/>
    <property type="match status" value="1"/>
</dbReference>
<dbReference type="RefSeq" id="WP_271712159.1">
    <property type="nucleotide sequence ID" value="NZ_AP024169.1"/>
</dbReference>